<dbReference type="Pfam" id="PF13639">
    <property type="entry name" value="zf-RING_2"/>
    <property type="match status" value="1"/>
</dbReference>
<dbReference type="Proteomes" id="UP001163823">
    <property type="component" value="Chromosome 5"/>
</dbReference>
<comment type="caution">
    <text evidence="12">The sequence shown here is derived from an EMBL/GenBank/DDBJ whole genome shotgun (WGS) entry which is preliminary data.</text>
</comment>
<feature type="region of interest" description="Disordered" evidence="10">
    <location>
        <begin position="516"/>
        <end position="538"/>
    </location>
</feature>
<dbReference type="KEGG" id="qsa:O6P43_011730"/>
<evidence type="ECO:0000256" key="9">
    <source>
        <dbReference type="PROSITE-ProRule" id="PRU00175"/>
    </source>
</evidence>
<keyword evidence="6 9" id="KW-0863">Zinc-finger</keyword>
<evidence type="ECO:0000259" key="11">
    <source>
        <dbReference type="PROSITE" id="PS50089"/>
    </source>
</evidence>
<dbReference type="AlphaFoldDB" id="A0AAD7M0L0"/>
<accession>A0AAD7M0L0</accession>
<gene>
    <name evidence="12" type="ORF">O6P43_011730</name>
</gene>
<dbReference type="GO" id="GO:0043161">
    <property type="term" value="P:proteasome-mediated ubiquitin-dependent protein catabolic process"/>
    <property type="evidence" value="ECO:0007669"/>
    <property type="project" value="UniProtKB-ARBA"/>
</dbReference>
<evidence type="ECO:0000313" key="13">
    <source>
        <dbReference type="Proteomes" id="UP001163823"/>
    </source>
</evidence>
<comment type="pathway">
    <text evidence="2">Protein modification; protein ubiquitination.</text>
</comment>
<dbReference type="EC" id="2.3.2.27" evidence="3"/>
<reference evidence="12" key="1">
    <citation type="journal article" date="2023" name="Science">
        <title>Elucidation of the pathway for biosynthesis of saponin adjuvants from the soapbark tree.</title>
        <authorList>
            <person name="Reed J."/>
            <person name="Orme A."/>
            <person name="El-Demerdash A."/>
            <person name="Owen C."/>
            <person name="Martin L.B.B."/>
            <person name="Misra R.C."/>
            <person name="Kikuchi S."/>
            <person name="Rejzek M."/>
            <person name="Martin A.C."/>
            <person name="Harkess A."/>
            <person name="Leebens-Mack J."/>
            <person name="Louveau T."/>
            <person name="Stephenson M.J."/>
            <person name="Osbourn A."/>
        </authorList>
    </citation>
    <scope>NUCLEOTIDE SEQUENCE</scope>
    <source>
        <strain evidence="12">S10</strain>
    </source>
</reference>
<keyword evidence="5" id="KW-0479">Metal-binding</keyword>
<dbReference type="FunFam" id="3.30.40.10:FF:000309">
    <property type="entry name" value="E3 ubiquitin-protein ligase MBR2"/>
    <property type="match status" value="1"/>
</dbReference>
<dbReference type="Gene3D" id="3.30.40.10">
    <property type="entry name" value="Zinc/RING finger domain, C3HC4 (zinc finger)"/>
    <property type="match status" value="1"/>
</dbReference>
<evidence type="ECO:0000256" key="3">
    <source>
        <dbReference type="ARBA" id="ARBA00012483"/>
    </source>
</evidence>
<evidence type="ECO:0000256" key="2">
    <source>
        <dbReference type="ARBA" id="ARBA00004906"/>
    </source>
</evidence>
<keyword evidence="13" id="KW-1185">Reference proteome</keyword>
<keyword evidence="8" id="KW-0862">Zinc</keyword>
<evidence type="ECO:0000256" key="10">
    <source>
        <dbReference type="SAM" id="MobiDB-lite"/>
    </source>
</evidence>
<keyword evidence="7" id="KW-0833">Ubl conjugation pathway</keyword>
<dbReference type="PANTHER" id="PTHR22937">
    <property type="entry name" value="E3 UBIQUITIN-PROTEIN LIGASE RNF165"/>
    <property type="match status" value="1"/>
</dbReference>
<proteinExistence type="predicted"/>
<keyword evidence="4" id="KW-0808">Transferase</keyword>
<evidence type="ECO:0000256" key="1">
    <source>
        <dbReference type="ARBA" id="ARBA00000900"/>
    </source>
</evidence>
<evidence type="ECO:0000256" key="6">
    <source>
        <dbReference type="ARBA" id="ARBA00022771"/>
    </source>
</evidence>
<dbReference type="EMBL" id="JARAOO010000005">
    <property type="protein sequence ID" value="KAJ7967472.1"/>
    <property type="molecule type" value="Genomic_DNA"/>
</dbReference>
<dbReference type="InterPro" id="IPR001841">
    <property type="entry name" value="Znf_RING"/>
</dbReference>
<comment type="catalytic activity">
    <reaction evidence="1">
        <text>S-ubiquitinyl-[E2 ubiquitin-conjugating enzyme]-L-cysteine + [acceptor protein]-L-lysine = [E2 ubiquitin-conjugating enzyme]-L-cysteine + N(6)-ubiquitinyl-[acceptor protein]-L-lysine.</text>
        <dbReference type="EC" id="2.3.2.27"/>
    </reaction>
</comment>
<feature type="compositionally biased region" description="Polar residues" evidence="10">
    <location>
        <begin position="68"/>
        <end position="87"/>
    </location>
</feature>
<dbReference type="GO" id="GO:0008270">
    <property type="term" value="F:zinc ion binding"/>
    <property type="evidence" value="ECO:0007669"/>
    <property type="project" value="UniProtKB-KW"/>
</dbReference>
<dbReference type="PROSITE" id="PS50089">
    <property type="entry name" value="ZF_RING_2"/>
    <property type="match status" value="1"/>
</dbReference>
<dbReference type="SMART" id="SM00184">
    <property type="entry name" value="RING"/>
    <property type="match status" value="1"/>
</dbReference>
<evidence type="ECO:0000313" key="12">
    <source>
        <dbReference type="EMBL" id="KAJ7967472.1"/>
    </source>
</evidence>
<evidence type="ECO:0000256" key="7">
    <source>
        <dbReference type="ARBA" id="ARBA00022786"/>
    </source>
</evidence>
<dbReference type="SUPFAM" id="SSF57850">
    <property type="entry name" value="RING/U-box"/>
    <property type="match status" value="1"/>
</dbReference>
<feature type="region of interest" description="Disordered" evidence="10">
    <location>
        <begin position="68"/>
        <end position="88"/>
    </location>
</feature>
<dbReference type="InterPro" id="IPR045191">
    <property type="entry name" value="MBR1/2-like"/>
</dbReference>
<protein>
    <recommendedName>
        <fullName evidence="3">RING-type E3 ubiquitin transferase</fullName>
        <ecNumber evidence="3">2.3.2.27</ecNumber>
    </recommendedName>
</protein>
<evidence type="ECO:0000256" key="4">
    <source>
        <dbReference type="ARBA" id="ARBA00022679"/>
    </source>
</evidence>
<name>A0AAD7M0L0_QUISA</name>
<evidence type="ECO:0000256" key="8">
    <source>
        <dbReference type="ARBA" id="ARBA00022833"/>
    </source>
</evidence>
<dbReference type="GO" id="GO:0061630">
    <property type="term" value="F:ubiquitin protein ligase activity"/>
    <property type="evidence" value="ECO:0007669"/>
    <property type="project" value="UniProtKB-EC"/>
</dbReference>
<evidence type="ECO:0000256" key="5">
    <source>
        <dbReference type="ARBA" id="ARBA00022723"/>
    </source>
</evidence>
<organism evidence="12 13">
    <name type="scientific">Quillaja saponaria</name>
    <name type="common">Soap bark tree</name>
    <dbReference type="NCBI Taxonomy" id="32244"/>
    <lineage>
        <taxon>Eukaryota</taxon>
        <taxon>Viridiplantae</taxon>
        <taxon>Streptophyta</taxon>
        <taxon>Embryophyta</taxon>
        <taxon>Tracheophyta</taxon>
        <taxon>Spermatophyta</taxon>
        <taxon>Magnoliopsida</taxon>
        <taxon>eudicotyledons</taxon>
        <taxon>Gunneridae</taxon>
        <taxon>Pentapetalae</taxon>
        <taxon>rosids</taxon>
        <taxon>fabids</taxon>
        <taxon>Fabales</taxon>
        <taxon>Quillajaceae</taxon>
        <taxon>Quillaja</taxon>
    </lineage>
</organism>
<dbReference type="InterPro" id="IPR013083">
    <property type="entry name" value="Znf_RING/FYVE/PHD"/>
</dbReference>
<dbReference type="PANTHER" id="PTHR22937:SF224">
    <property type="entry name" value="E3 UBIQUITIN-PROTEIN LIGASE MBR1-RELATED"/>
    <property type="match status" value="1"/>
</dbReference>
<dbReference type="GO" id="GO:0010228">
    <property type="term" value="P:vegetative to reproductive phase transition of meristem"/>
    <property type="evidence" value="ECO:0007669"/>
    <property type="project" value="UniProtKB-ARBA"/>
</dbReference>
<sequence length="718" mass="78296">MQGQRRTIGSFPETVNIRQVSSSSSTSMSQQTSLNNMLDPVERRLSDYMVTSGEDTCVSATALDIQSSRSWTTGEPSSRNLHNQVNDDNVEMEREWSSSFSGFRPEERQIESANVLFPGRANISLDGNRFRSEPLFLQGSSSNHITRNENLNMGCLHNSGKGTEAGIAINMCSSGRLETKTPSVDASCGYVGSSSGSSGYMVEEENGGPSSSLGNWGSSCKRKTLEGSSGQLYPGGTSSSLLEAENGAWHTGSAHYNVSSSSSVSTPLQNFPILSRPIHQNARTGVSMRGVASDFFSTTDIAGNAEGPLRVFGQRINSGQPQESIPLNLSSAGSPGHFNLYSPHQIPRPPFSDSLDLRLTAGVASANSSAPRRQSHVMHIPGLSANMHPFPWNGAANPSVSTLSSSPMPGERFTHEESIIRNAPQNNAENPMLVTATDMRSPGQNQTSWHLTSGGVPSNSWIGSSSSMHAVPSPPWIPHHEAPLQNQQRSPEFTSWSLFPSSETVAHNGHLTSLPPGPSASSQDTVMSCGPHSQGHNQPYPRSAPLMERQGDDFTNRHLPLRGLGADIEGRRRLISEIRQVLNAMHRGDNLRAEDYMLFDPFIYHGVAEMHDRHRDMRLDVDNMSYEELLALEERMGDVSTGLSEEMIMKLMKQQVYVSVMTESPPDLEPCCICQEKYADGEDLGSLDCGHDFHTNCIKQWLMQKNLCPICKTTALVT</sequence>
<feature type="domain" description="RING-type" evidence="11">
    <location>
        <begin position="671"/>
        <end position="712"/>
    </location>
</feature>